<dbReference type="SMART" id="SM00823">
    <property type="entry name" value="PKS_PP"/>
    <property type="match status" value="2"/>
</dbReference>
<dbReference type="InterPro" id="IPR042099">
    <property type="entry name" value="ANL_N_sf"/>
</dbReference>
<feature type="domain" description="Carrier" evidence="5">
    <location>
        <begin position="770"/>
        <end position="845"/>
    </location>
</feature>
<evidence type="ECO:0000313" key="6">
    <source>
        <dbReference type="EMBL" id="MBL0388660.1"/>
    </source>
</evidence>
<dbReference type="SUPFAM" id="SSF56801">
    <property type="entry name" value="Acetyl-CoA synthetase-like"/>
    <property type="match status" value="2"/>
</dbReference>
<dbReference type="PROSITE" id="PS50075">
    <property type="entry name" value="CARRIER"/>
    <property type="match status" value="2"/>
</dbReference>
<comment type="caution">
    <text evidence="6">The sequence shown here is derived from an EMBL/GenBank/DDBJ whole genome shotgun (WGS) entry which is preliminary data.</text>
</comment>
<dbReference type="InterPro" id="IPR001242">
    <property type="entry name" value="Condensation_dom"/>
</dbReference>
<dbReference type="NCBIfam" id="TIGR01733">
    <property type="entry name" value="AA-adenyl-dom"/>
    <property type="match status" value="2"/>
</dbReference>
<dbReference type="InterPro" id="IPR020845">
    <property type="entry name" value="AMP-binding_CS"/>
</dbReference>
<keyword evidence="7" id="KW-1185">Reference proteome</keyword>
<dbReference type="InterPro" id="IPR000873">
    <property type="entry name" value="AMP-dep_synth/lig_dom"/>
</dbReference>
<organism evidence="6 7">
    <name type="scientific">Tumebacillus amylolyticus</name>
    <dbReference type="NCBI Taxonomy" id="2801339"/>
    <lineage>
        <taxon>Bacteria</taxon>
        <taxon>Bacillati</taxon>
        <taxon>Bacillota</taxon>
        <taxon>Bacilli</taxon>
        <taxon>Bacillales</taxon>
        <taxon>Alicyclobacillaceae</taxon>
        <taxon>Tumebacillus</taxon>
    </lineage>
</organism>
<dbReference type="Gene3D" id="3.40.50.12780">
    <property type="entry name" value="N-terminal domain of ligase-like"/>
    <property type="match status" value="1"/>
</dbReference>
<dbReference type="PRINTS" id="PR00154">
    <property type="entry name" value="AMPBINDING"/>
</dbReference>
<keyword evidence="4" id="KW-0597">Phosphoprotein</keyword>
<dbReference type="Gene3D" id="3.30.559.30">
    <property type="entry name" value="Nonribosomal peptide synthetase, condensation domain"/>
    <property type="match status" value="2"/>
</dbReference>
<dbReference type="PANTHER" id="PTHR45527:SF1">
    <property type="entry name" value="FATTY ACID SYNTHASE"/>
    <property type="match status" value="1"/>
</dbReference>
<dbReference type="Gene3D" id="2.30.38.10">
    <property type="entry name" value="Luciferase, Domain 3"/>
    <property type="match status" value="1"/>
</dbReference>
<dbReference type="CDD" id="cd05930">
    <property type="entry name" value="A_NRPS"/>
    <property type="match status" value="1"/>
</dbReference>
<evidence type="ECO:0000259" key="5">
    <source>
        <dbReference type="PROSITE" id="PS50075"/>
    </source>
</evidence>
<dbReference type="Pfam" id="PF00668">
    <property type="entry name" value="Condensation"/>
    <property type="match status" value="2"/>
</dbReference>
<dbReference type="InterPro" id="IPR009081">
    <property type="entry name" value="PP-bd_ACP"/>
</dbReference>
<evidence type="ECO:0000256" key="1">
    <source>
        <dbReference type="ARBA" id="ARBA00001957"/>
    </source>
</evidence>
<dbReference type="Gene3D" id="3.40.50.980">
    <property type="match status" value="2"/>
</dbReference>
<dbReference type="InterPro" id="IPR020459">
    <property type="entry name" value="AMP-binding"/>
</dbReference>
<dbReference type="InterPro" id="IPR045851">
    <property type="entry name" value="AMP-bd_C_sf"/>
</dbReference>
<feature type="domain" description="Carrier" evidence="5">
    <location>
        <begin position="1814"/>
        <end position="1888"/>
    </location>
</feature>
<dbReference type="CDD" id="cd19531">
    <property type="entry name" value="LCL_NRPS-like"/>
    <property type="match status" value="1"/>
</dbReference>
<dbReference type="InterPro" id="IPR023213">
    <property type="entry name" value="CAT-like_dom_sf"/>
</dbReference>
<dbReference type="InterPro" id="IPR025110">
    <property type="entry name" value="AMP-bd_C"/>
</dbReference>
<comment type="similarity">
    <text evidence="2">Belongs to the ATP-dependent AMP-binding enzyme family.</text>
</comment>
<dbReference type="Gene3D" id="3.30.300.30">
    <property type="match status" value="2"/>
</dbReference>
<dbReference type="SUPFAM" id="SSF52777">
    <property type="entry name" value="CoA-dependent acyltransferases"/>
    <property type="match status" value="3"/>
</dbReference>
<dbReference type="InterPro" id="IPR036736">
    <property type="entry name" value="ACP-like_sf"/>
</dbReference>
<dbReference type="Pfam" id="PF00550">
    <property type="entry name" value="PP-binding"/>
    <property type="match status" value="2"/>
</dbReference>
<dbReference type="SUPFAM" id="SSF47336">
    <property type="entry name" value="ACP-like"/>
    <property type="match status" value="2"/>
</dbReference>
<evidence type="ECO:0000256" key="4">
    <source>
        <dbReference type="ARBA" id="ARBA00022553"/>
    </source>
</evidence>
<dbReference type="Pfam" id="PF00501">
    <property type="entry name" value="AMP-binding"/>
    <property type="match status" value="2"/>
</dbReference>
<keyword evidence="3" id="KW-0596">Phosphopantetheine</keyword>
<dbReference type="RefSeq" id="WP_201637615.1">
    <property type="nucleotide sequence ID" value="NZ_JAEQNB010000006.1"/>
</dbReference>
<reference evidence="6 7" key="1">
    <citation type="submission" date="2021-01" db="EMBL/GenBank/DDBJ databases">
        <title>Tumebacillus sp. strain ITR2 16S ribosomal RNA gene Genome sequencing and assembly.</title>
        <authorList>
            <person name="Kang M."/>
        </authorList>
    </citation>
    <scope>NUCLEOTIDE SEQUENCE [LARGE SCALE GENOMIC DNA]</scope>
    <source>
        <strain evidence="6 7">ITR2</strain>
    </source>
</reference>
<dbReference type="InterPro" id="IPR020806">
    <property type="entry name" value="PKS_PP-bd"/>
</dbReference>
<name>A0ABS1JEE9_9BACL</name>
<evidence type="ECO:0000256" key="2">
    <source>
        <dbReference type="ARBA" id="ARBA00006432"/>
    </source>
</evidence>
<evidence type="ECO:0000256" key="3">
    <source>
        <dbReference type="ARBA" id="ARBA00022450"/>
    </source>
</evidence>
<dbReference type="PANTHER" id="PTHR45527">
    <property type="entry name" value="NONRIBOSOMAL PEPTIDE SYNTHETASE"/>
    <property type="match status" value="1"/>
</dbReference>
<dbReference type="Gene3D" id="3.30.559.10">
    <property type="entry name" value="Chloramphenicol acetyltransferase-like domain"/>
    <property type="match status" value="1"/>
</dbReference>
<dbReference type="Gene3D" id="1.10.1200.10">
    <property type="entry name" value="ACP-like"/>
    <property type="match status" value="2"/>
</dbReference>
<dbReference type="Proteomes" id="UP000602284">
    <property type="component" value="Unassembled WGS sequence"/>
</dbReference>
<accession>A0ABS1JEE9</accession>
<dbReference type="InterPro" id="IPR010071">
    <property type="entry name" value="AA_adenyl_dom"/>
</dbReference>
<sequence length="1894" mass="212136">MAVQIVTEDLMVIAHQKSKERAYWTEKMAGELADSRFPGDRLHAQRCEGEPFVAPFVIEGELYDRLQKLSNQSDLRLFMVLTAGLTLLLNKYTGLQDIVIGAPVNRQQGEADFINTVLVLRQALQEDLSFKQLLMKVRDTLAGAMEHQNFPLITLRDQLDHPLPDGRSYPFRTAILLEELHDAHYLDCAEPELVFSFRRGENRLEGEIQDRASRFQSSTVERLGSHFVALLQQGVKNPDAPHVSLDWIPEDEREELRRFNDTGSEYPRESTVVQLFDAQAFATPDRIAVAGEEMHYTYAQLQQQANRVATALRQKGIGQGQIVGFLLDRTPDAVVAMLGVLKAGAAYLPVSQKLPENRVQGILEDCNSPLLITKDVLRELLTVEAGELPDIDDPTSLAYVIFTSGSTGKPKGTMIEHRSVVNFIWGISKEVFGRYVAPSRVGLVSPFEFDAHVQNMLGALLNGHSLYVVPEEARVDGAKLRDFFRRHQVQISDGTPTHLRLLAEHLDENAGVVLQHVVIAGEALPPLLAKHFLSRFGSQRPILTNAYGPTETTVDSSLYHVHYDELDNLPSLPIGPPLMNQKAYIVGPRNQLQPIGVPGELCLTGDGLARGYLNRPELNAEKFPPNPFAEENTGMNEQRMYRTGDLARWLPDGNLDYLGRLDDQVKIRGLRIELGEIESRLLSSPNIREAVVLARRAGEGGDPYLCAYLVPETSLDLVEVRRALAQDLPDYMVPAYLIEIERLPITPNGKIDRKALPEPLWQQATAAYVAPNTSTERALVDIWSNLLGVEKIGVNDSFFELGGNSLQMTSVVAQIQRVLGVDVPLRELFQKPTIAELAPLLQGQEERTYHSIPNLARQDHYPVSSAQKRLYILNRFEGLGTTYNIPGVLLVDGPLDVDRLEKAVRQLVERHEALRTSFQFIDCQPVQIVHEEVELAVKHLHAASDVDVQPLIQSFIRPFDLKQAPLMRIGLISLHGDATRHWLLFDLHHIIADGVSLALLEREWIALYQGEELRPLSLQYKDYAAWQRNRSKSGEMQEQGQFWQEYLSGELPILQLPTDRPRPLNQSFAGDRFQMKLPAHLSQRLQLFADGQGVTPYMVLLATYNVLLHRYTQQEDIIVGTPIAGRVHSDLDPMIGMFVNTLAMRNRPQAHRTFTDFLAEVKSSSINAFQNQEVPFEEVVDQLHLQRDTSRNALFDTMLVMQNNTRTTVAADELTFTPYPFAHQASKVDLTLEFHQEEKGLLMAVEYATQLFEKATMQRFAAHFLTLLESAMANPNQELKDIALLPDEERNTVLRTFNDTQTNLLHKGLLHELLETQSAQTPDRIAVIAEGVGYTYAEINARANQIARRLRELGIGRGERVGLLLTRSVELVVAVYAVLKAGGAYVPIDPEYPEDRVGYLLKDSAALVLLTETAYLEKTTFAGAVVDLKQPELYQGDSVDLDLLTTPNDLAYILYTSGSTGKPKGVMVQHASIVNYLYAMQAQYPMTAEDAFLLKTPYTFDVSVNELYGWTLTGGRLVVLEEGGHRSPKAILRAVIDHQIRLLNFVPSMFKVFLNAVGDEVSVLNILRYLLLAGEALPKELVEQFERLGSTAQLHNLYGPTEATVITTTFPLEHRKAYHNIPIGKPLPNVRVYILDPHMHPTPIGVVGELYIAGAGLASGYLNNESLTAEKFVDDPFVTGERMYRTGDLVRWLSDGHVEFLGRIDHQVKIRGYRIELGEVESILLAQPAINEAVVVDRDDALGNKQLVAYYVSKTDLDLHEIKAHLGRFLPSFMVPSLFCRLEAMPLTTSGKIDRNALPVVTPAVEEERVEHAGPRTDVERKLVDLWTQLLGVNAIGIDDDFFELGGNSLLAVELDLALEEADVRADDLVVYEHRSIRALAAHIEELRIATDEA</sequence>
<evidence type="ECO:0000313" key="7">
    <source>
        <dbReference type="Proteomes" id="UP000602284"/>
    </source>
</evidence>
<gene>
    <name evidence="6" type="ORF">JJB07_18805</name>
</gene>
<protein>
    <submittedName>
        <fullName evidence="6">Amino acid adenylation domain-containing protein</fullName>
    </submittedName>
</protein>
<comment type="cofactor">
    <cofactor evidence="1">
        <name>pantetheine 4'-phosphate</name>
        <dbReference type="ChEBI" id="CHEBI:47942"/>
    </cofactor>
</comment>
<proteinExistence type="inferred from homology"/>
<dbReference type="PROSITE" id="PS00455">
    <property type="entry name" value="AMP_BINDING"/>
    <property type="match status" value="2"/>
</dbReference>
<dbReference type="NCBIfam" id="NF003417">
    <property type="entry name" value="PRK04813.1"/>
    <property type="match status" value="2"/>
</dbReference>
<dbReference type="Pfam" id="PF13193">
    <property type="entry name" value="AMP-binding_C"/>
    <property type="match status" value="2"/>
</dbReference>
<dbReference type="EMBL" id="JAEQNB010000006">
    <property type="protein sequence ID" value="MBL0388660.1"/>
    <property type="molecule type" value="Genomic_DNA"/>
</dbReference>